<proteinExistence type="inferred from homology"/>
<dbReference type="InterPro" id="IPR036188">
    <property type="entry name" value="FAD/NAD-bd_sf"/>
</dbReference>
<keyword evidence="4" id="KW-0560">Oxidoreductase</keyword>
<dbReference type="GO" id="GO:0050660">
    <property type="term" value="F:flavin adenine dinucleotide binding"/>
    <property type="evidence" value="ECO:0007669"/>
    <property type="project" value="InterPro"/>
</dbReference>
<dbReference type="InterPro" id="IPR050346">
    <property type="entry name" value="FMO-like"/>
</dbReference>
<organism evidence="6 7">
    <name type="scientific">Schizothecium vesticola</name>
    <dbReference type="NCBI Taxonomy" id="314040"/>
    <lineage>
        <taxon>Eukaryota</taxon>
        <taxon>Fungi</taxon>
        <taxon>Dikarya</taxon>
        <taxon>Ascomycota</taxon>
        <taxon>Pezizomycotina</taxon>
        <taxon>Sordariomycetes</taxon>
        <taxon>Sordariomycetidae</taxon>
        <taxon>Sordariales</taxon>
        <taxon>Schizotheciaceae</taxon>
        <taxon>Schizothecium</taxon>
    </lineage>
</organism>
<gene>
    <name evidence="6" type="ORF">B0T18DRAFT_436067</name>
</gene>
<keyword evidence="3" id="KW-0274">FAD</keyword>
<dbReference type="Gene3D" id="3.50.50.60">
    <property type="entry name" value="FAD/NAD(P)-binding domain"/>
    <property type="match status" value="1"/>
</dbReference>
<comment type="caution">
    <text evidence="6">The sequence shown here is derived from an EMBL/GenBank/DDBJ whole genome shotgun (WGS) entry which is preliminary data.</text>
</comment>
<sequence>MPKTVCVVGAGPAGLTAAKSLLHDAPTGTFDVTVFDAQPRIGGLWPLRRDDGAGLVHPLMAVNGSRHTIQFSDLAWDDATPEFPRAWQVGCYLERYYQTYCQAANLKLDTRVEKAEPLSLPDGHTSSAAGWRIQTRTTQGVVDEQTFDYLVVASGVFGKPFIPSAVPDSPSIPIIHSSQYRHLAGLLGATGGQGGKILIVGGQFSGVEIADTIATHLSSAVHSPGTSPIAHPEKYSIHHVVQKKAWVLPLHVSPKPTSSAPPFLPMDLSFYNLRNRVQPIANTQGHISEDLAKISHKAYRTVVGTDQSVFSPEIAISDDDTLNPPYLAISEHYANFVRSGLVLVSHGRLDGFEGDAAVISPSQAKIGDIAAVVLATGFDAANSLSYLPSSVQQVLAVSAADNNNPVALAFHNTHHPVVPGLGFVGFYRSPYWGVAEMQARFVTELFLAGGPTSPTLPSHIQEALKSDTSIDRTLSLRTDPRMSQFPMGDYIWLMHEFASALGLEISPPQPNMPPLPPSNQPTNILTPARFPPKTPAAPQKEQTALSLAQVERSVRAALTSTKYVARAVFRSLLGEWKLERSLTSHLPSHPSGHFSGTARFLLREGTRDGRESAQGDAGLEYLYVEEGDFKASNGLTFRATRRYVWRYDEARDQLSVWFVRTDDQKRADYLFHNVEFAVPSAGEDEDGMGWRATAGHLCVEDFYDVGYEFRFEAVNLTRWRLAYTVKGPKKDYTIDGTYTR</sequence>
<feature type="domain" description="DUF6314" evidence="5">
    <location>
        <begin position="572"/>
        <end position="740"/>
    </location>
</feature>
<dbReference type="SUPFAM" id="SSF51905">
    <property type="entry name" value="FAD/NAD(P)-binding domain"/>
    <property type="match status" value="1"/>
</dbReference>
<accession>A0AA40KAF2</accession>
<evidence type="ECO:0000256" key="1">
    <source>
        <dbReference type="ARBA" id="ARBA00009183"/>
    </source>
</evidence>
<dbReference type="InterPro" id="IPR045632">
    <property type="entry name" value="DUF6314"/>
</dbReference>
<dbReference type="GO" id="GO:0050661">
    <property type="term" value="F:NADP binding"/>
    <property type="evidence" value="ECO:0007669"/>
    <property type="project" value="InterPro"/>
</dbReference>
<evidence type="ECO:0000313" key="6">
    <source>
        <dbReference type="EMBL" id="KAK0751830.1"/>
    </source>
</evidence>
<comment type="similarity">
    <text evidence="1">Belongs to the FMO family.</text>
</comment>
<keyword evidence="7" id="KW-1185">Reference proteome</keyword>
<dbReference type="AlphaFoldDB" id="A0AA40KAF2"/>
<reference evidence="6" key="1">
    <citation type="submission" date="2023-06" db="EMBL/GenBank/DDBJ databases">
        <title>Genome-scale phylogeny and comparative genomics of the fungal order Sordariales.</title>
        <authorList>
            <consortium name="Lawrence Berkeley National Laboratory"/>
            <person name="Hensen N."/>
            <person name="Bonometti L."/>
            <person name="Westerberg I."/>
            <person name="Brannstrom I.O."/>
            <person name="Guillou S."/>
            <person name="Cros-Aarteil S."/>
            <person name="Calhoun S."/>
            <person name="Haridas S."/>
            <person name="Kuo A."/>
            <person name="Mondo S."/>
            <person name="Pangilinan J."/>
            <person name="Riley R."/>
            <person name="LaButti K."/>
            <person name="Andreopoulos B."/>
            <person name="Lipzen A."/>
            <person name="Chen C."/>
            <person name="Yanf M."/>
            <person name="Daum C."/>
            <person name="Ng V."/>
            <person name="Clum A."/>
            <person name="Steindorff A."/>
            <person name="Ohm R."/>
            <person name="Martin F."/>
            <person name="Silar P."/>
            <person name="Natvig D."/>
            <person name="Lalanne C."/>
            <person name="Gautier V."/>
            <person name="Ament-velasquez S.L."/>
            <person name="Kruys A."/>
            <person name="Hutchinson M.I."/>
            <person name="Powell A.J."/>
            <person name="Barry K."/>
            <person name="Miller A.N."/>
            <person name="Grigoriev I.V."/>
            <person name="Debuchy R."/>
            <person name="Gladieux P."/>
            <person name="Thoren M.H."/>
            <person name="Johannesson H."/>
        </authorList>
    </citation>
    <scope>NUCLEOTIDE SEQUENCE</scope>
    <source>
        <strain evidence="6">SMH3187-1</strain>
    </source>
</reference>
<evidence type="ECO:0000256" key="3">
    <source>
        <dbReference type="ARBA" id="ARBA00022827"/>
    </source>
</evidence>
<dbReference type="PANTHER" id="PTHR23023">
    <property type="entry name" value="DIMETHYLANILINE MONOOXYGENASE"/>
    <property type="match status" value="1"/>
</dbReference>
<dbReference type="Pfam" id="PF19834">
    <property type="entry name" value="DUF6314"/>
    <property type="match status" value="1"/>
</dbReference>
<dbReference type="InterPro" id="IPR020946">
    <property type="entry name" value="Flavin_mOase-like"/>
</dbReference>
<evidence type="ECO:0000256" key="2">
    <source>
        <dbReference type="ARBA" id="ARBA00022630"/>
    </source>
</evidence>
<keyword evidence="2" id="KW-0285">Flavoprotein</keyword>
<dbReference type="PRINTS" id="PR00368">
    <property type="entry name" value="FADPNR"/>
</dbReference>
<dbReference type="Pfam" id="PF00743">
    <property type="entry name" value="FMO-like"/>
    <property type="match status" value="1"/>
</dbReference>
<dbReference type="Proteomes" id="UP001172155">
    <property type="component" value="Unassembled WGS sequence"/>
</dbReference>
<evidence type="ECO:0000313" key="7">
    <source>
        <dbReference type="Proteomes" id="UP001172155"/>
    </source>
</evidence>
<evidence type="ECO:0000259" key="5">
    <source>
        <dbReference type="Pfam" id="PF19834"/>
    </source>
</evidence>
<dbReference type="GO" id="GO:0004499">
    <property type="term" value="F:N,N-dimethylaniline monooxygenase activity"/>
    <property type="evidence" value="ECO:0007669"/>
    <property type="project" value="InterPro"/>
</dbReference>
<name>A0AA40KAF2_9PEZI</name>
<protein>
    <recommendedName>
        <fullName evidence="5">DUF6314 domain-containing protein</fullName>
    </recommendedName>
</protein>
<dbReference type="EMBL" id="JAUKUD010000002">
    <property type="protein sequence ID" value="KAK0751830.1"/>
    <property type="molecule type" value="Genomic_DNA"/>
</dbReference>
<evidence type="ECO:0000256" key="4">
    <source>
        <dbReference type="ARBA" id="ARBA00023002"/>
    </source>
</evidence>